<protein>
    <recommendedName>
        <fullName evidence="2">Pyrroloquinoline quinone-dependent pyranose dehydrogenase beta-propeller domain-containing protein</fullName>
    </recommendedName>
</protein>
<proteinExistence type="predicted"/>
<evidence type="ECO:0000256" key="1">
    <source>
        <dbReference type="SAM" id="SignalP"/>
    </source>
</evidence>
<feature type="domain" description="Pyrroloquinoline quinone-dependent pyranose dehydrogenase beta-propeller" evidence="2">
    <location>
        <begin position="72"/>
        <end position="246"/>
    </location>
</feature>
<dbReference type="PANTHER" id="PTHR19328">
    <property type="entry name" value="HEDGEHOG-INTERACTING PROTEIN"/>
    <property type="match status" value="1"/>
</dbReference>
<dbReference type="Pfam" id="PF22807">
    <property type="entry name" value="TrAA12"/>
    <property type="match status" value="2"/>
</dbReference>
<dbReference type="EMBL" id="CAJOAY010000650">
    <property type="protein sequence ID" value="CAF3709632.1"/>
    <property type="molecule type" value="Genomic_DNA"/>
</dbReference>
<dbReference type="Gene3D" id="2.120.10.30">
    <property type="entry name" value="TolB, C-terminal domain"/>
    <property type="match status" value="1"/>
</dbReference>
<dbReference type="SUPFAM" id="SSF50952">
    <property type="entry name" value="Soluble quinoprotein glucose dehydrogenase"/>
    <property type="match status" value="1"/>
</dbReference>
<dbReference type="Proteomes" id="UP000663891">
    <property type="component" value="Unassembled WGS sequence"/>
</dbReference>
<dbReference type="InterPro" id="IPR011042">
    <property type="entry name" value="6-blade_b-propeller_TolB-like"/>
</dbReference>
<organism evidence="3 7">
    <name type="scientific">Adineta steineri</name>
    <dbReference type="NCBI Taxonomy" id="433720"/>
    <lineage>
        <taxon>Eukaryota</taxon>
        <taxon>Metazoa</taxon>
        <taxon>Spiralia</taxon>
        <taxon>Gnathifera</taxon>
        <taxon>Rotifera</taxon>
        <taxon>Eurotatoria</taxon>
        <taxon>Bdelloidea</taxon>
        <taxon>Adinetida</taxon>
        <taxon>Adinetidae</taxon>
        <taxon>Adineta</taxon>
    </lineage>
</organism>
<comment type="caution">
    <text evidence="3">The sequence shown here is derived from an EMBL/GenBank/DDBJ whole genome shotgun (WGS) entry which is preliminary data.</text>
</comment>
<dbReference type="EMBL" id="CAJNON010000525">
    <property type="protein sequence ID" value="CAF1302979.1"/>
    <property type="molecule type" value="Genomic_DNA"/>
</dbReference>
<reference evidence="3" key="1">
    <citation type="submission" date="2021-02" db="EMBL/GenBank/DDBJ databases">
        <authorList>
            <person name="Nowell W R."/>
        </authorList>
    </citation>
    <scope>NUCLEOTIDE SEQUENCE</scope>
</reference>
<feature type="signal peptide" evidence="1">
    <location>
        <begin position="1"/>
        <end position="20"/>
    </location>
</feature>
<dbReference type="InterPro" id="IPR011041">
    <property type="entry name" value="Quinoprot_gluc/sorb_DH_b-prop"/>
</dbReference>
<dbReference type="OrthoDB" id="9972746at2759"/>
<dbReference type="Proteomes" id="UP000663868">
    <property type="component" value="Unassembled WGS sequence"/>
</dbReference>
<sequence>MFAYFILLFVALCSVLTSDAQVVPILPFTPESISIKPDDLPPPFSTGSASKPAIVVGVPSNATLYVPDVRFRVTIYRSGLNAPRHMVYTPTGDILVTEMSGNRISILSGDTTAIFADTSNGISRAFGIVFIKDWCYIASAGELRRYPYVDGEKRLRGTGQILLTYGSTGHTTRSLIVSPKGDRLFVTVGSNSNVDIEYPSRASVQVINLDGSNNATFAWGLRNPVGIDFHPKTGDLYVCVQERDGLGDDLVPDYFTRIQQDEFYGWPFAYMSPKFIDPRRVFANGTSQRPDLVQITRTPDVLFQGHSAVLDMQFYRSNQFPSRYQNGAFAAFHGSWNRQAGTGYKVVFIPFGADNRPLGYYEDFLKGFLIDPQGPRTFGRPVGIFEMKDGTLLISDDGNGRIYRVEYV</sequence>
<dbReference type="InterPro" id="IPR054539">
    <property type="entry name" value="Beta-prop_PDH"/>
</dbReference>
<name>A0A815DAN2_9BILA</name>
<dbReference type="Proteomes" id="UP000663860">
    <property type="component" value="Unassembled WGS sequence"/>
</dbReference>
<gene>
    <name evidence="3" type="ORF">IZO911_LOCUS33911</name>
    <name evidence="6" type="ORF">KXQ929_LOCUS17530</name>
    <name evidence="5" type="ORF">OKA104_LOCUS13088</name>
    <name evidence="4" type="ORF">VCS650_LOCUS31153</name>
</gene>
<dbReference type="Proteomes" id="UP000663881">
    <property type="component" value="Unassembled WGS sequence"/>
</dbReference>
<accession>A0A815DAN2</accession>
<evidence type="ECO:0000313" key="3">
    <source>
        <dbReference type="EMBL" id="CAF1298274.1"/>
    </source>
</evidence>
<feature type="chain" id="PRO_5035604323" description="Pyrroloquinoline quinone-dependent pyranose dehydrogenase beta-propeller domain-containing protein" evidence="1">
    <location>
        <begin position="21"/>
        <end position="408"/>
    </location>
</feature>
<dbReference type="AlphaFoldDB" id="A0A815DAN2"/>
<feature type="domain" description="Pyrroloquinoline quinone-dependent pyranose dehydrogenase beta-propeller" evidence="2">
    <location>
        <begin position="296"/>
        <end position="406"/>
    </location>
</feature>
<keyword evidence="1" id="KW-0732">Signal</keyword>
<evidence type="ECO:0000313" key="5">
    <source>
        <dbReference type="EMBL" id="CAF3709632.1"/>
    </source>
</evidence>
<dbReference type="EMBL" id="CAJNOE010000644">
    <property type="protein sequence ID" value="CAF1298274.1"/>
    <property type="molecule type" value="Genomic_DNA"/>
</dbReference>
<evidence type="ECO:0000313" key="7">
    <source>
        <dbReference type="Proteomes" id="UP000663860"/>
    </source>
</evidence>
<evidence type="ECO:0000259" key="2">
    <source>
        <dbReference type="Pfam" id="PF22807"/>
    </source>
</evidence>
<dbReference type="PANTHER" id="PTHR19328:SF55">
    <property type="entry name" value="BLR6566 PROTEIN"/>
    <property type="match status" value="1"/>
</dbReference>
<evidence type="ECO:0000313" key="6">
    <source>
        <dbReference type="EMBL" id="CAF3809394.1"/>
    </source>
</evidence>
<dbReference type="EMBL" id="CAJOBB010001105">
    <property type="protein sequence ID" value="CAF3809394.1"/>
    <property type="molecule type" value="Genomic_DNA"/>
</dbReference>
<evidence type="ECO:0000313" key="4">
    <source>
        <dbReference type="EMBL" id="CAF1302979.1"/>
    </source>
</evidence>